<proteinExistence type="predicted"/>
<gene>
    <name evidence="2" type="ORF">Goarm_018258</name>
</gene>
<protein>
    <recommendedName>
        <fullName evidence="1">Reverse transcriptase zinc-binding domain-containing protein</fullName>
    </recommendedName>
</protein>
<comment type="caution">
    <text evidence="2">The sequence shown here is derived from an EMBL/GenBank/DDBJ whole genome shotgun (WGS) entry which is preliminary data.</text>
</comment>
<sequence>MSDLLMEKGVEDLSFDLDKIWKMKVPPRFQQMRKECPWCDKELERVNHLFFKCKFVKGFWRRIFNWWEMRSEPMEGFFF</sequence>
<dbReference type="Pfam" id="PF13966">
    <property type="entry name" value="zf-RVT"/>
    <property type="match status" value="1"/>
</dbReference>
<accession>A0A7J9IH23</accession>
<dbReference type="EMBL" id="JABFAE010000001">
    <property type="protein sequence ID" value="MBA0821396.1"/>
    <property type="molecule type" value="Genomic_DNA"/>
</dbReference>
<dbReference type="Proteomes" id="UP000593575">
    <property type="component" value="Unassembled WGS sequence"/>
</dbReference>
<evidence type="ECO:0000259" key="1">
    <source>
        <dbReference type="Pfam" id="PF13966"/>
    </source>
</evidence>
<feature type="domain" description="Reverse transcriptase zinc-binding" evidence="1">
    <location>
        <begin position="31"/>
        <end position="60"/>
    </location>
</feature>
<evidence type="ECO:0000313" key="2">
    <source>
        <dbReference type="EMBL" id="MBA0821396.1"/>
    </source>
</evidence>
<name>A0A7J9IH23_9ROSI</name>
<evidence type="ECO:0000313" key="3">
    <source>
        <dbReference type="Proteomes" id="UP000593575"/>
    </source>
</evidence>
<dbReference type="AlphaFoldDB" id="A0A7J9IH23"/>
<reference evidence="2 3" key="1">
    <citation type="journal article" date="2019" name="Genome Biol. Evol.">
        <title>Insights into the evolution of the New World diploid cottons (Gossypium, subgenus Houzingenia) based on genome sequencing.</title>
        <authorList>
            <person name="Grover C.E."/>
            <person name="Arick M.A. 2nd"/>
            <person name="Thrash A."/>
            <person name="Conover J.L."/>
            <person name="Sanders W.S."/>
            <person name="Peterson D.G."/>
            <person name="Frelichowski J.E."/>
            <person name="Scheffler J.A."/>
            <person name="Scheffler B.E."/>
            <person name="Wendel J.F."/>
        </authorList>
    </citation>
    <scope>NUCLEOTIDE SEQUENCE [LARGE SCALE GENOMIC DNA]</scope>
    <source>
        <strain evidence="2">6</strain>
        <tissue evidence="2">Leaf</tissue>
    </source>
</reference>
<organism evidence="2 3">
    <name type="scientific">Gossypium armourianum</name>
    <dbReference type="NCBI Taxonomy" id="34283"/>
    <lineage>
        <taxon>Eukaryota</taxon>
        <taxon>Viridiplantae</taxon>
        <taxon>Streptophyta</taxon>
        <taxon>Embryophyta</taxon>
        <taxon>Tracheophyta</taxon>
        <taxon>Spermatophyta</taxon>
        <taxon>Magnoliopsida</taxon>
        <taxon>eudicotyledons</taxon>
        <taxon>Gunneridae</taxon>
        <taxon>Pentapetalae</taxon>
        <taxon>rosids</taxon>
        <taxon>malvids</taxon>
        <taxon>Malvales</taxon>
        <taxon>Malvaceae</taxon>
        <taxon>Malvoideae</taxon>
        <taxon>Gossypium</taxon>
    </lineage>
</organism>
<keyword evidence="3" id="KW-1185">Reference proteome</keyword>
<dbReference type="InterPro" id="IPR026960">
    <property type="entry name" value="RVT-Znf"/>
</dbReference>